<comment type="caution">
    <text evidence="1">The sequence shown here is derived from an EMBL/GenBank/DDBJ whole genome shotgun (WGS) entry which is preliminary data.</text>
</comment>
<protein>
    <submittedName>
        <fullName evidence="1">Uncharacterized protein</fullName>
    </submittedName>
</protein>
<dbReference type="Proteomes" id="UP001152795">
    <property type="component" value="Unassembled WGS sequence"/>
</dbReference>
<reference evidence="1" key="1">
    <citation type="submission" date="2020-04" db="EMBL/GenBank/DDBJ databases">
        <authorList>
            <person name="Alioto T."/>
            <person name="Alioto T."/>
            <person name="Gomez Garrido J."/>
        </authorList>
    </citation>
    <scope>NUCLEOTIDE SEQUENCE</scope>
    <source>
        <strain evidence="1">A484AB</strain>
    </source>
</reference>
<dbReference type="AlphaFoldDB" id="A0A6S7JJ88"/>
<gene>
    <name evidence="1" type="ORF">PACLA_8A086612</name>
</gene>
<evidence type="ECO:0000313" key="1">
    <source>
        <dbReference type="EMBL" id="CAB4016711.1"/>
    </source>
</evidence>
<organism evidence="1 2">
    <name type="scientific">Paramuricea clavata</name>
    <name type="common">Red gorgonian</name>
    <name type="synonym">Violescent sea-whip</name>
    <dbReference type="NCBI Taxonomy" id="317549"/>
    <lineage>
        <taxon>Eukaryota</taxon>
        <taxon>Metazoa</taxon>
        <taxon>Cnidaria</taxon>
        <taxon>Anthozoa</taxon>
        <taxon>Octocorallia</taxon>
        <taxon>Malacalcyonacea</taxon>
        <taxon>Plexauridae</taxon>
        <taxon>Paramuricea</taxon>
    </lineage>
</organism>
<accession>A0A6S7JJ88</accession>
<proteinExistence type="predicted"/>
<dbReference type="OrthoDB" id="6252103at2759"/>
<keyword evidence="2" id="KW-1185">Reference proteome</keyword>
<dbReference type="EMBL" id="CACRXK020009230">
    <property type="protein sequence ID" value="CAB4016711.1"/>
    <property type="molecule type" value="Genomic_DNA"/>
</dbReference>
<sequence length="201" mass="22987">MFGRRISSKLFSIYRYSTLSNRLYFRQKPGIIMFKKIKKLNITSAIGMGITSSALKVEEKTPLFYNGAKICEKNDKAQETFRLYYISQSDVYEAVLYNPDERTVCLSVFRIEDERKAKDMFRQLCERLTPFYQSSSRCYKTPILQSLLNCLEEHPDMELAVVARTTGLTECLKHEKIAASAKAVDATDAGNTETSLLQATK</sequence>
<name>A0A6S7JJ88_PARCT</name>
<feature type="non-terminal residue" evidence="1">
    <location>
        <position position="1"/>
    </location>
</feature>
<evidence type="ECO:0000313" key="2">
    <source>
        <dbReference type="Proteomes" id="UP001152795"/>
    </source>
</evidence>